<keyword evidence="2" id="KW-1185">Reference proteome</keyword>
<dbReference type="EMBL" id="JALDYZ010000002">
    <property type="protein sequence ID" value="MDI7921752.1"/>
    <property type="molecule type" value="Genomic_DNA"/>
</dbReference>
<proteinExistence type="predicted"/>
<dbReference type="Proteomes" id="UP001161580">
    <property type="component" value="Unassembled WGS sequence"/>
</dbReference>
<dbReference type="AlphaFoldDB" id="A0AAE3Q9M4"/>
<gene>
    <name evidence="1" type="ORF">MRS75_06585</name>
</gene>
<accession>A0AAE3Q9M4</accession>
<evidence type="ECO:0000313" key="2">
    <source>
        <dbReference type="Proteomes" id="UP001161580"/>
    </source>
</evidence>
<protein>
    <submittedName>
        <fullName evidence="1">Uncharacterized protein</fullName>
    </submittedName>
</protein>
<comment type="caution">
    <text evidence="1">The sequence shown here is derived from an EMBL/GenBank/DDBJ whole genome shotgun (WGS) entry which is preliminary data.</text>
</comment>
<evidence type="ECO:0000313" key="1">
    <source>
        <dbReference type="EMBL" id="MDI7921752.1"/>
    </source>
</evidence>
<name>A0AAE3Q9M4_9HYPH</name>
<sequence>MTSSLDTLDIVDALDKIKRLTIAAQMAAGKVADRVQANALDTLLDVLFDEICTLRDDISEEAIQ</sequence>
<organism evidence="1 2">
    <name type="scientific">Ferirhizobium litorale</name>
    <dbReference type="NCBI Taxonomy" id="2927786"/>
    <lineage>
        <taxon>Bacteria</taxon>
        <taxon>Pseudomonadati</taxon>
        <taxon>Pseudomonadota</taxon>
        <taxon>Alphaproteobacteria</taxon>
        <taxon>Hyphomicrobiales</taxon>
        <taxon>Rhizobiaceae</taxon>
        <taxon>Ferirhizobium</taxon>
    </lineage>
</organism>
<reference evidence="1" key="1">
    <citation type="submission" date="2022-03" db="EMBL/GenBank/DDBJ databases">
        <title>Fererhizobium litorale gen. nov., sp. nov., isolated from sandy sediments of the Sea of Japan seashore.</title>
        <authorList>
            <person name="Romanenko L."/>
            <person name="Kurilenko V."/>
            <person name="Otstavnykh N."/>
            <person name="Svetashev V."/>
            <person name="Tekutyeva L."/>
            <person name="Isaeva M."/>
            <person name="Mikhailov V."/>
        </authorList>
    </citation>
    <scope>NUCLEOTIDE SEQUENCE</scope>
    <source>
        <strain evidence="1">KMM 9576</strain>
    </source>
</reference>
<dbReference type="RefSeq" id="WP_311794289.1">
    <property type="nucleotide sequence ID" value="NZ_JALDYZ010000002.1"/>
</dbReference>